<dbReference type="GO" id="GO:0005509">
    <property type="term" value="F:calcium ion binding"/>
    <property type="evidence" value="ECO:0007669"/>
    <property type="project" value="InterPro"/>
</dbReference>
<evidence type="ECO:0000313" key="6">
    <source>
        <dbReference type="Proteomes" id="UP000472262"/>
    </source>
</evidence>
<reference evidence="5" key="2">
    <citation type="submission" date="2025-09" db="UniProtKB">
        <authorList>
            <consortium name="Ensembl"/>
        </authorList>
    </citation>
    <scope>IDENTIFICATION</scope>
</reference>
<keyword evidence="4" id="KW-0732">Signal</keyword>
<dbReference type="SUPFAM" id="SSF49899">
    <property type="entry name" value="Concanavalin A-like lectins/glucanases"/>
    <property type="match status" value="1"/>
</dbReference>
<feature type="chain" id="PRO_5025523452" description="Calreticulin" evidence="4">
    <location>
        <begin position="20"/>
        <end position="100"/>
    </location>
</feature>
<comment type="similarity">
    <text evidence="2">Belongs to the calreticulin family.</text>
</comment>
<evidence type="ECO:0000313" key="5">
    <source>
        <dbReference type="Ensembl" id="ENSSGRP00000005666.1"/>
    </source>
</evidence>
<dbReference type="Proteomes" id="UP000472262">
    <property type="component" value="Unassembled WGS sequence"/>
</dbReference>
<keyword evidence="3" id="KW-0256">Endoplasmic reticulum</keyword>
<comment type="subcellular location">
    <subcellularLocation>
        <location evidence="1">Endoplasmic reticulum</location>
    </subcellularLocation>
</comment>
<dbReference type="InParanoid" id="A0A672K428"/>
<organism evidence="5 6">
    <name type="scientific">Sinocyclocheilus grahami</name>
    <name type="common">Dianchi golden-line fish</name>
    <name type="synonym">Barbus grahami</name>
    <dbReference type="NCBI Taxonomy" id="75366"/>
    <lineage>
        <taxon>Eukaryota</taxon>
        <taxon>Metazoa</taxon>
        <taxon>Chordata</taxon>
        <taxon>Craniata</taxon>
        <taxon>Vertebrata</taxon>
        <taxon>Euteleostomi</taxon>
        <taxon>Actinopterygii</taxon>
        <taxon>Neopterygii</taxon>
        <taxon>Teleostei</taxon>
        <taxon>Ostariophysi</taxon>
        <taxon>Cypriniformes</taxon>
        <taxon>Cyprinidae</taxon>
        <taxon>Cyprininae</taxon>
        <taxon>Sinocyclocheilus</taxon>
    </lineage>
</organism>
<dbReference type="PANTHER" id="PTHR11073">
    <property type="entry name" value="CALRETICULIN AND CALNEXIN"/>
    <property type="match status" value="1"/>
</dbReference>
<dbReference type="Gene3D" id="2.60.120.200">
    <property type="match status" value="1"/>
</dbReference>
<sequence length="100" mass="11048">KMTALSLLVMAVSIALITAESSVYFREQFEDGDTWRSRWVESKHKSDYGKFVLSAGKFYGDAKKDKGLQTSQDAHFYALSSRFADFSNKDQPLVGGGGGL</sequence>
<dbReference type="GO" id="GO:0051082">
    <property type="term" value="F:unfolded protein binding"/>
    <property type="evidence" value="ECO:0007669"/>
    <property type="project" value="InterPro"/>
</dbReference>
<dbReference type="GO" id="GO:0006457">
    <property type="term" value="P:protein folding"/>
    <property type="evidence" value="ECO:0007669"/>
    <property type="project" value="InterPro"/>
</dbReference>
<dbReference type="GO" id="GO:0036503">
    <property type="term" value="P:ERAD pathway"/>
    <property type="evidence" value="ECO:0007669"/>
    <property type="project" value="TreeGrafter"/>
</dbReference>
<protein>
    <recommendedName>
        <fullName evidence="7">Calreticulin</fullName>
    </recommendedName>
</protein>
<feature type="signal peptide" evidence="4">
    <location>
        <begin position="1"/>
        <end position="19"/>
    </location>
</feature>
<evidence type="ECO:0008006" key="7">
    <source>
        <dbReference type="Google" id="ProtNLM"/>
    </source>
</evidence>
<accession>A0A672K428</accession>
<dbReference type="InterPro" id="IPR013320">
    <property type="entry name" value="ConA-like_dom_sf"/>
</dbReference>
<evidence type="ECO:0000256" key="4">
    <source>
        <dbReference type="SAM" id="SignalP"/>
    </source>
</evidence>
<keyword evidence="6" id="KW-1185">Reference proteome</keyword>
<evidence type="ECO:0000256" key="3">
    <source>
        <dbReference type="ARBA" id="ARBA00022824"/>
    </source>
</evidence>
<dbReference type="GO" id="GO:0005789">
    <property type="term" value="C:endoplasmic reticulum membrane"/>
    <property type="evidence" value="ECO:0007669"/>
    <property type="project" value="TreeGrafter"/>
</dbReference>
<evidence type="ECO:0000256" key="2">
    <source>
        <dbReference type="ARBA" id="ARBA00010983"/>
    </source>
</evidence>
<evidence type="ECO:0000256" key="1">
    <source>
        <dbReference type="ARBA" id="ARBA00004240"/>
    </source>
</evidence>
<proteinExistence type="inferred from homology"/>
<dbReference type="Ensembl" id="ENSSGRT00000006138.1">
    <property type="protein sequence ID" value="ENSSGRP00000005666.1"/>
    <property type="gene ID" value="ENSSGRG00000003707.1"/>
</dbReference>
<dbReference type="PANTHER" id="PTHR11073:SF16">
    <property type="entry name" value="CALRETICULIN"/>
    <property type="match status" value="1"/>
</dbReference>
<dbReference type="InterPro" id="IPR001580">
    <property type="entry name" value="Calret/calnex"/>
</dbReference>
<reference evidence="5" key="1">
    <citation type="submission" date="2025-08" db="UniProtKB">
        <authorList>
            <consortium name="Ensembl"/>
        </authorList>
    </citation>
    <scope>IDENTIFICATION</scope>
</reference>
<name>A0A672K428_SINGR</name>
<dbReference type="AlphaFoldDB" id="A0A672K428"/>